<dbReference type="SUPFAM" id="SSF56801">
    <property type="entry name" value="Acetyl-CoA synthetase-like"/>
    <property type="match status" value="1"/>
</dbReference>
<keyword evidence="5" id="KW-1185">Reference proteome</keyword>
<proteinExistence type="inferred from homology"/>
<dbReference type="PROSITE" id="PS00455">
    <property type="entry name" value="AMP_BINDING"/>
    <property type="match status" value="1"/>
</dbReference>
<feature type="domain" description="AMP-dependent synthetase/ligase" evidence="2">
    <location>
        <begin position="96"/>
        <end position="484"/>
    </location>
</feature>
<dbReference type="InterPro" id="IPR020845">
    <property type="entry name" value="AMP-binding_CS"/>
</dbReference>
<dbReference type="Pfam" id="PF00501">
    <property type="entry name" value="AMP-binding"/>
    <property type="match status" value="1"/>
</dbReference>
<dbReference type="OrthoDB" id="10253869at2759"/>
<evidence type="ECO:0008006" key="6">
    <source>
        <dbReference type="Google" id="ProtNLM"/>
    </source>
</evidence>
<evidence type="ECO:0000313" key="4">
    <source>
        <dbReference type="EMBL" id="QKX58462.1"/>
    </source>
</evidence>
<dbReference type="GO" id="GO:0030729">
    <property type="term" value="F:acetoacetate-CoA ligase activity"/>
    <property type="evidence" value="ECO:0007669"/>
    <property type="project" value="InterPro"/>
</dbReference>
<dbReference type="InterPro" id="IPR032387">
    <property type="entry name" value="ACAS_N"/>
</dbReference>
<dbReference type="Proteomes" id="UP000509510">
    <property type="component" value="Chromosome III"/>
</dbReference>
<evidence type="ECO:0000259" key="2">
    <source>
        <dbReference type="Pfam" id="PF00501"/>
    </source>
</evidence>
<dbReference type="PANTHER" id="PTHR42921">
    <property type="entry name" value="ACETOACETYL-COA SYNTHETASE"/>
    <property type="match status" value="1"/>
</dbReference>
<sequence length="676" mass="74449">MGVFKSRLEKAKGVNLADYNALYQWSIKNRSEFWSFVWEQLPLIHEGQYEVAVDESIPIQKNPDWFNGVRLNFTENILFSPGSSAGSRSTAGKEDSKVAIHEVVESNIQPARDVTWKELRQNVGQFTQALKATGVQKGDRVAVVASNSVECLILFLATASLGALISTTSSDTGSRGILDRLTQIKPRWLFMEDAAIYKGEVIDLRSKIAQVVQGMHAVSEFQGAVAIPRFRGRPNDVAGVPRTQTLDSFLAKAQSDELEFVRVGFRDPFLIVYSSGTTGQPKCIVHSTGGVLITTGKEGRLHQNVDSQSTILQYTTTGWIMYLMCVASLVTGAKVILYDGSPFAPDARFLIQLIGRQRATHFGTSPRYLQELRKQKITPRNTADLSNLRIVTCTGMVLADSLFEWFYDDGFPSHVQLANISGGTDLAGCFGIENPLSPLYVGGCQGISLGIPLEVFDQVDEGLQGVDGKAVSNGEAGELVATGAFPSMPVTFWGDDGPKKYYDAYFARFNNAWTHGDFIAIHPTTNQVTFLGRSDGVLNPSGIRFGSAEIYNVIETQFASEVVESVCVGQRRPQDLDESVILFLMMKPGQQYTQNLVERIRAAIGKALSRRHVPKYIFETPEIPTTVNGKKVELPVKQIVSGKRIKPSGTLANPQSLEFYYRFAEVEKLGGRPTKL</sequence>
<dbReference type="EMBL" id="CP055900">
    <property type="protein sequence ID" value="QKX58462.1"/>
    <property type="molecule type" value="Genomic_DNA"/>
</dbReference>
<dbReference type="Gene3D" id="3.40.50.12780">
    <property type="entry name" value="N-terminal domain of ligase-like"/>
    <property type="match status" value="1"/>
</dbReference>
<dbReference type="RefSeq" id="XP_035344640.1">
    <property type="nucleotide sequence ID" value="XM_035488747.1"/>
</dbReference>
<dbReference type="PANTHER" id="PTHR42921:SF4">
    <property type="entry name" value="ACETOACETYL-COA SYNTHASE (AFU_ORTHOLOGUE AFUA_8G04770)"/>
    <property type="match status" value="1"/>
</dbReference>
<name>A0A7H8QWI9_TALRU</name>
<dbReference type="GeneID" id="55993083"/>
<dbReference type="NCBIfam" id="NF002937">
    <property type="entry name" value="PRK03584.1"/>
    <property type="match status" value="1"/>
</dbReference>
<gene>
    <name evidence="4" type="ORF">TRUGW13939_05586</name>
</gene>
<organism evidence="4 5">
    <name type="scientific">Talaromyces rugulosus</name>
    <name type="common">Penicillium rugulosum</name>
    <dbReference type="NCBI Taxonomy" id="121627"/>
    <lineage>
        <taxon>Eukaryota</taxon>
        <taxon>Fungi</taxon>
        <taxon>Dikarya</taxon>
        <taxon>Ascomycota</taxon>
        <taxon>Pezizomycotina</taxon>
        <taxon>Eurotiomycetes</taxon>
        <taxon>Eurotiomycetidae</taxon>
        <taxon>Eurotiales</taxon>
        <taxon>Trichocomaceae</taxon>
        <taxon>Talaromyces</taxon>
        <taxon>Talaromyces sect. Islandici</taxon>
    </lineage>
</organism>
<dbReference type="InterPro" id="IPR000873">
    <property type="entry name" value="AMP-dep_synth/lig_dom"/>
</dbReference>
<dbReference type="Pfam" id="PF16177">
    <property type="entry name" value="ACAS_N"/>
    <property type="match status" value="1"/>
</dbReference>
<accession>A0A7H8QWI9</accession>
<dbReference type="AlphaFoldDB" id="A0A7H8QWI9"/>
<feature type="domain" description="Acetyl-coenzyme A synthetase N-terminal" evidence="3">
    <location>
        <begin position="19"/>
        <end position="76"/>
    </location>
</feature>
<comment type="similarity">
    <text evidence="1">Belongs to the ATP-dependent AMP-binding enzyme family.</text>
</comment>
<dbReference type="Gene3D" id="3.30.300.30">
    <property type="match status" value="1"/>
</dbReference>
<evidence type="ECO:0000256" key="1">
    <source>
        <dbReference type="ARBA" id="ARBA00006432"/>
    </source>
</evidence>
<dbReference type="GO" id="GO:0006629">
    <property type="term" value="P:lipid metabolic process"/>
    <property type="evidence" value="ECO:0007669"/>
    <property type="project" value="InterPro"/>
</dbReference>
<dbReference type="NCBIfam" id="TIGR01217">
    <property type="entry name" value="ac_ac_CoA_syn"/>
    <property type="match status" value="1"/>
</dbReference>
<evidence type="ECO:0000313" key="5">
    <source>
        <dbReference type="Proteomes" id="UP000509510"/>
    </source>
</evidence>
<dbReference type="InterPro" id="IPR005914">
    <property type="entry name" value="Acac_CoA_synth"/>
</dbReference>
<reference evidence="5" key="1">
    <citation type="submission" date="2020-06" db="EMBL/GenBank/DDBJ databases">
        <title>A chromosome-scale genome assembly of Talaromyces rugulosus W13939.</title>
        <authorList>
            <person name="Wang B."/>
            <person name="Guo L."/>
            <person name="Ye K."/>
            <person name="Wang L."/>
        </authorList>
    </citation>
    <scope>NUCLEOTIDE SEQUENCE [LARGE SCALE GENOMIC DNA]</scope>
    <source>
        <strain evidence="5">W13939</strain>
    </source>
</reference>
<dbReference type="InterPro" id="IPR045851">
    <property type="entry name" value="AMP-bd_C_sf"/>
</dbReference>
<dbReference type="InterPro" id="IPR042099">
    <property type="entry name" value="ANL_N_sf"/>
</dbReference>
<protein>
    <recommendedName>
        <fullName evidence="6">AMP-dependent synthetase/ligase domain-containing protein</fullName>
    </recommendedName>
</protein>
<evidence type="ECO:0000259" key="3">
    <source>
        <dbReference type="Pfam" id="PF16177"/>
    </source>
</evidence>
<dbReference type="KEGG" id="trg:TRUGW13939_05586"/>